<accession>A0A8J7C361</accession>
<dbReference type="Proteomes" id="UP000648239">
    <property type="component" value="Unassembled WGS sequence"/>
</dbReference>
<proteinExistence type="predicted"/>
<dbReference type="Gene3D" id="1.10.1330.10">
    <property type="entry name" value="Dockerin domain"/>
    <property type="match status" value="1"/>
</dbReference>
<dbReference type="SUPFAM" id="SSF63446">
    <property type="entry name" value="Type I dockerin domain"/>
    <property type="match status" value="1"/>
</dbReference>
<reference evidence="1 2" key="1">
    <citation type="submission" date="2020-08" db="EMBL/GenBank/DDBJ databases">
        <title>Acidobacteriota in marine sediments use diverse sulfur dissimilation pathways.</title>
        <authorList>
            <person name="Wasmund K."/>
        </authorList>
    </citation>
    <scope>NUCLEOTIDE SEQUENCE [LARGE SCALE GENOMIC DNA]</scope>
    <source>
        <strain evidence="1">MAG AM4</strain>
    </source>
</reference>
<dbReference type="PROSITE" id="PS00018">
    <property type="entry name" value="EF_HAND_1"/>
    <property type="match status" value="1"/>
</dbReference>
<protein>
    <recommendedName>
        <fullName evidence="3">Dockerin domain-containing protein</fullName>
    </recommendedName>
</protein>
<feature type="non-terminal residue" evidence="1">
    <location>
        <position position="1"/>
    </location>
</feature>
<name>A0A8J7C361_9BACT</name>
<gene>
    <name evidence="1" type="ORF">IFK94_12280</name>
</gene>
<dbReference type="EMBL" id="JACXWD010000048">
    <property type="protein sequence ID" value="MBD3868896.1"/>
    <property type="molecule type" value="Genomic_DNA"/>
</dbReference>
<dbReference type="InterPro" id="IPR036439">
    <property type="entry name" value="Dockerin_dom_sf"/>
</dbReference>
<dbReference type="GO" id="GO:0000272">
    <property type="term" value="P:polysaccharide catabolic process"/>
    <property type="evidence" value="ECO:0007669"/>
    <property type="project" value="InterPro"/>
</dbReference>
<sequence>GVRAAETGSFALSVINPDQVYGTRNGSIQVALDSARFNLNQSDPTTESRVDGKDLVWLARVFGVNEGNALYDPDYDLDGNGSIDGVDLSYIASNMGGCWDGENWTSSGSGWNISACPASLR</sequence>
<organism evidence="1 2">
    <name type="scientific">Candidatus Polarisedimenticola svalbardensis</name>
    <dbReference type="NCBI Taxonomy" id="2886004"/>
    <lineage>
        <taxon>Bacteria</taxon>
        <taxon>Pseudomonadati</taxon>
        <taxon>Acidobacteriota</taxon>
        <taxon>Candidatus Polarisedimenticolia</taxon>
        <taxon>Candidatus Polarisedimenticolales</taxon>
        <taxon>Candidatus Polarisedimenticolaceae</taxon>
        <taxon>Candidatus Polarisedimenticola</taxon>
    </lineage>
</organism>
<evidence type="ECO:0000313" key="2">
    <source>
        <dbReference type="Proteomes" id="UP000648239"/>
    </source>
</evidence>
<dbReference type="InterPro" id="IPR018247">
    <property type="entry name" value="EF_Hand_1_Ca_BS"/>
</dbReference>
<evidence type="ECO:0008006" key="3">
    <source>
        <dbReference type="Google" id="ProtNLM"/>
    </source>
</evidence>
<dbReference type="AlphaFoldDB" id="A0A8J7C361"/>
<comment type="caution">
    <text evidence="1">The sequence shown here is derived from an EMBL/GenBank/DDBJ whole genome shotgun (WGS) entry which is preliminary data.</text>
</comment>
<evidence type="ECO:0000313" key="1">
    <source>
        <dbReference type="EMBL" id="MBD3868896.1"/>
    </source>
</evidence>